<evidence type="ECO:0000259" key="6">
    <source>
        <dbReference type="PROSITE" id="PS50157"/>
    </source>
</evidence>
<dbReference type="GO" id="GO:0005634">
    <property type="term" value="C:nucleus"/>
    <property type="evidence" value="ECO:0007669"/>
    <property type="project" value="UniProtKB-ARBA"/>
</dbReference>
<feature type="domain" description="C2H2-type" evidence="6">
    <location>
        <begin position="135"/>
        <end position="162"/>
    </location>
</feature>
<dbReference type="AlphaFoldDB" id="A0AAV8W826"/>
<dbReference type="Gene3D" id="3.30.160.60">
    <property type="entry name" value="Classic Zinc Finger"/>
    <property type="match status" value="6"/>
</dbReference>
<protein>
    <recommendedName>
        <fullName evidence="6">C2H2-type domain-containing protein</fullName>
    </recommendedName>
</protein>
<dbReference type="PANTHER" id="PTHR24379">
    <property type="entry name" value="KRAB AND ZINC FINGER DOMAIN-CONTAINING"/>
    <property type="match status" value="1"/>
</dbReference>
<comment type="caution">
    <text evidence="7">The sequence shown here is derived from an EMBL/GenBank/DDBJ whole genome shotgun (WGS) entry which is preliminary data.</text>
</comment>
<dbReference type="SUPFAM" id="SSF57667">
    <property type="entry name" value="beta-beta-alpha zinc fingers"/>
    <property type="match status" value="4"/>
</dbReference>
<sequence length="365" mass="42123">MERCILKFRSLYHDQLYSTQFTLDSLNPANLHMQCKYLMDVVDYQKQTIPDDNILGNSVVDQLNESDTELLNLLTAEEDCTAILNNIATNEQFQRLISNEADFVQTEEMEEFMSNNCELPPASVNIEEKTTKEGFKCDQCQRICATKKLLKKHLLIHTQERTFPCETCGKLFRHKYEVTAHQRSHNKPTFQCDICSRMFIHKSHLNVHRKKHLGEYTAFCEECQIGFVTLTSFKTHRNVYHDNLQLICDNCGAALSSLSSLKEHKLTHDPNYGKERSHVCDICGKSYLTSRNLRCHMKIHSKICAYKCNICGKSVSSKSILETHQKMHTGEFTTKSHLMTHYKTHDIGGVDIEYISRSLPTDLNL</sequence>
<keyword evidence="3 5" id="KW-0863">Zinc-finger</keyword>
<keyword evidence="2" id="KW-0677">Repeat</keyword>
<dbReference type="EMBL" id="JANEYG010000007">
    <property type="protein sequence ID" value="KAJ8922311.1"/>
    <property type="molecule type" value="Genomic_DNA"/>
</dbReference>
<accession>A0AAV8W826</accession>
<evidence type="ECO:0000256" key="2">
    <source>
        <dbReference type="ARBA" id="ARBA00022737"/>
    </source>
</evidence>
<evidence type="ECO:0000256" key="1">
    <source>
        <dbReference type="ARBA" id="ARBA00022723"/>
    </source>
</evidence>
<feature type="domain" description="C2H2-type" evidence="6">
    <location>
        <begin position="278"/>
        <end position="301"/>
    </location>
</feature>
<dbReference type="GO" id="GO:0008270">
    <property type="term" value="F:zinc ion binding"/>
    <property type="evidence" value="ECO:0007669"/>
    <property type="project" value="UniProtKB-KW"/>
</dbReference>
<evidence type="ECO:0000256" key="3">
    <source>
        <dbReference type="ARBA" id="ARBA00022771"/>
    </source>
</evidence>
<proteinExistence type="predicted"/>
<dbReference type="InterPro" id="IPR013087">
    <property type="entry name" value="Znf_C2H2_type"/>
</dbReference>
<dbReference type="Pfam" id="PF13912">
    <property type="entry name" value="zf-C2H2_6"/>
    <property type="match status" value="2"/>
</dbReference>
<dbReference type="Proteomes" id="UP001159042">
    <property type="component" value="Unassembled WGS sequence"/>
</dbReference>
<feature type="domain" description="C2H2-type" evidence="6">
    <location>
        <begin position="246"/>
        <end position="268"/>
    </location>
</feature>
<dbReference type="FunFam" id="3.30.160.60:FF:000100">
    <property type="entry name" value="Zinc finger 45-like"/>
    <property type="match status" value="1"/>
</dbReference>
<keyword evidence="8" id="KW-1185">Reference proteome</keyword>
<keyword evidence="4" id="KW-0862">Zinc</keyword>
<evidence type="ECO:0000256" key="4">
    <source>
        <dbReference type="ARBA" id="ARBA00022833"/>
    </source>
</evidence>
<feature type="domain" description="C2H2-type" evidence="6">
    <location>
        <begin position="190"/>
        <end position="217"/>
    </location>
</feature>
<dbReference type="InterPro" id="IPR036236">
    <property type="entry name" value="Znf_C2H2_sf"/>
</dbReference>
<feature type="domain" description="C2H2-type" evidence="6">
    <location>
        <begin position="163"/>
        <end position="190"/>
    </location>
</feature>
<evidence type="ECO:0000313" key="7">
    <source>
        <dbReference type="EMBL" id="KAJ8922311.1"/>
    </source>
</evidence>
<dbReference type="Pfam" id="PF00096">
    <property type="entry name" value="zf-C2H2"/>
    <property type="match status" value="4"/>
</dbReference>
<dbReference type="FunFam" id="3.30.160.60:FF:000052">
    <property type="entry name" value="zinc finger protein 546 isoform X1"/>
    <property type="match status" value="1"/>
</dbReference>
<evidence type="ECO:0000313" key="8">
    <source>
        <dbReference type="Proteomes" id="UP001159042"/>
    </source>
</evidence>
<dbReference type="SMART" id="SM00355">
    <property type="entry name" value="ZnF_C2H2"/>
    <property type="match status" value="7"/>
</dbReference>
<organism evidence="7 8">
    <name type="scientific">Exocentrus adspersus</name>
    <dbReference type="NCBI Taxonomy" id="1586481"/>
    <lineage>
        <taxon>Eukaryota</taxon>
        <taxon>Metazoa</taxon>
        <taxon>Ecdysozoa</taxon>
        <taxon>Arthropoda</taxon>
        <taxon>Hexapoda</taxon>
        <taxon>Insecta</taxon>
        <taxon>Pterygota</taxon>
        <taxon>Neoptera</taxon>
        <taxon>Endopterygota</taxon>
        <taxon>Coleoptera</taxon>
        <taxon>Polyphaga</taxon>
        <taxon>Cucujiformia</taxon>
        <taxon>Chrysomeloidea</taxon>
        <taxon>Cerambycidae</taxon>
        <taxon>Lamiinae</taxon>
        <taxon>Acanthocinini</taxon>
        <taxon>Exocentrus</taxon>
    </lineage>
</organism>
<dbReference type="PROSITE" id="PS00028">
    <property type="entry name" value="ZINC_FINGER_C2H2_1"/>
    <property type="match status" value="6"/>
</dbReference>
<name>A0AAV8W826_9CUCU</name>
<evidence type="ECO:0000256" key="5">
    <source>
        <dbReference type="PROSITE-ProRule" id="PRU00042"/>
    </source>
</evidence>
<dbReference type="FunFam" id="3.30.160.60:FF:000446">
    <property type="entry name" value="Zinc finger protein"/>
    <property type="match status" value="1"/>
</dbReference>
<keyword evidence="1" id="KW-0479">Metal-binding</keyword>
<feature type="domain" description="C2H2-type" evidence="6">
    <location>
        <begin position="306"/>
        <end position="333"/>
    </location>
</feature>
<gene>
    <name evidence="7" type="ORF">NQ315_004253</name>
</gene>
<reference evidence="7 8" key="1">
    <citation type="journal article" date="2023" name="Insect Mol. Biol.">
        <title>Genome sequencing provides insights into the evolution of gene families encoding plant cell wall-degrading enzymes in longhorned beetles.</title>
        <authorList>
            <person name="Shin N.R."/>
            <person name="Okamura Y."/>
            <person name="Kirsch R."/>
            <person name="Pauchet Y."/>
        </authorList>
    </citation>
    <scope>NUCLEOTIDE SEQUENCE [LARGE SCALE GENOMIC DNA]</scope>
    <source>
        <strain evidence="7">EAD_L_NR</strain>
    </source>
</reference>
<dbReference type="PROSITE" id="PS50157">
    <property type="entry name" value="ZINC_FINGER_C2H2_2"/>
    <property type="match status" value="6"/>
</dbReference>
<dbReference type="PANTHER" id="PTHR24379:SF121">
    <property type="entry name" value="C2H2-TYPE DOMAIN-CONTAINING PROTEIN"/>
    <property type="match status" value="1"/>
</dbReference>